<evidence type="ECO:0000256" key="3">
    <source>
        <dbReference type="ARBA" id="ARBA00022729"/>
    </source>
</evidence>
<dbReference type="PANTHER" id="PTHR46847:SF1">
    <property type="entry name" value="D-ALLOSE-BINDING PERIPLASMIC PROTEIN-RELATED"/>
    <property type="match status" value="1"/>
</dbReference>
<dbReference type="GO" id="GO:0030246">
    <property type="term" value="F:carbohydrate binding"/>
    <property type="evidence" value="ECO:0007669"/>
    <property type="project" value="UniProtKB-ARBA"/>
</dbReference>
<dbReference type="SUPFAM" id="SSF53822">
    <property type="entry name" value="Periplasmic binding protein-like I"/>
    <property type="match status" value="1"/>
</dbReference>
<name>A0A401W9R4_STREY</name>
<reference evidence="6 7" key="1">
    <citation type="submission" date="2018-11" db="EMBL/GenBank/DDBJ databases">
        <title>Whole genome sequence of Streptomyces paromomycinus NBRC 15454(T).</title>
        <authorList>
            <person name="Komaki H."/>
            <person name="Tamura T."/>
        </authorList>
    </citation>
    <scope>NUCLEOTIDE SEQUENCE [LARGE SCALE GENOMIC DNA]</scope>
    <source>
        <strain evidence="6 7">NBRC 15454</strain>
    </source>
</reference>
<comment type="similarity">
    <text evidence="2">Belongs to the bacterial solute-binding protein 2 family.</text>
</comment>
<evidence type="ECO:0000313" key="6">
    <source>
        <dbReference type="EMBL" id="GCD46048.1"/>
    </source>
</evidence>
<dbReference type="AlphaFoldDB" id="A0A401W9R4"/>
<dbReference type="GO" id="GO:0030313">
    <property type="term" value="C:cell envelope"/>
    <property type="evidence" value="ECO:0007669"/>
    <property type="project" value="UniProtKB-SubCell"/>
</dbReference>
<feature type="domain" description="Periplasmic binding protein" evidence="5">
    <location>
        <begin position="90"/>
        <end position="341"/>
    </location>
</feature>
<organism evidence="6 7">
    <name type="scientific">Streptomyces paromomycinus</name>
    <name type="common">Streptomyces rimosus subsp. paromomycinus</name>
    <dbReference type="NCBI Taxonomy" id="92743"/>
    <lineage>
        <taxon>Bacteria</taxon>
        <taxon>Bacillati</taxon>
        <taxon>Actinomycetota</taxon>
        <taxon>Actinomycetes</taxon>
        <taxon>Kitasatosporales</taxon>
        <taxon>Streptomycetaceae</taxon>
        <taxon>Streptomyces</taxon>
    </lineage>
</organism>
<accession>A0A401W9R4</accession>
<protein>
    <submittedName>
        <fullName evidence="6">Transporter</fullName>
    </submittedName>
</protein>
<evidence type="ECO:0000259" key="5">
    <source>
        <dbReference type="Pfam" id="PF13407"/>
    </source>
</evidence>
<dbReference type="PANTHER" id="PTHR46847">
    <property type="entry name" value="D-ALLOSE-BINDING PERIPLASMIC PROTEIN-RELATED"/>
    <property type="match status" value="1"/>
</dbReference>
<dbReference type="CDD" id="cd06323">
    <property type="entry name" value="PBP1_ribose_binding"/>
    <property type="match status" value="1"/>
</dbReference>
<dbReference type="InterPro" id="IPR025997">
    <property type="entry name" value="SBP_2_dom"/>
</dbReference>
<dbReference type="InterPro" id="IPR028082">
    <property type="entry name" value="Peripla_BP_I"/>
</dbReference>
<dbReference type="EMBL" id="BHZD01000001">
    <property type="protein sequence ID" value="GCD46048.1"/>
    <property type="molecule type" value="Genomic_DNA"/>
</dbReference>
<evidence type="ECO:0000256" key="2">
    <source>
        <dbReference type="ARBA" id="ARBA00007639"/>
    </source>
</evidence>
<comment type="caution">
    <text evidence="6">The sequence shown here is derived from an EMBL/GenBank/DDBJ whole genome shotgun (WGS) entry which is preliminary data.</text>
</comment>
<gene>
    <name evidence="6" type="ORF">GKJPGBOP_05794</name>
</gene>
<sequence length="364" mass="37269">MRRRTGPLGGGTPGGGTGSFGKRRTGPLDAGTPGRSAGSFRKRRTGLPASCTPVRGTGSFRNRTGLLGAAVLAGALALSGCDRGGDTDLGLALSTLNNPFFVAVREGAQAEADRRGLHINITDAQNDPMQQINQMETFTSQDVKAAIINPVDSDAAVPAVGVANRADVPVISLDRGVNGGRVGTAIASDNVAGGRLAAKTLAESLGGKGKVAFLEGQPGTSAARERGQGFEEGIKAYPGIEVVARQPADFDRAKGMDVMSNMLQVHRDIGGVFAANDEMALGAAKSLGARAGKDVKIVAFDGTPEGVAAVRGKTLTATVAQQPRLLGRQAVTQALKAARGERLPQQVKVPVVLVTGKNAAEFDG</sequence>
<proteinExistence type="inferred from homology"/>
<feature type="compositionally biased region" description="Gly residues" evidence="4">
    <location>
        <begin position="7"/>
        <end position="19"/>
    </location>
</feature>
<dbReference type="Pfam" id="PF13407">
    <property type="entry name" value="Peripla_BP_4"/>
    <property type="match status" value="1"/>
</dbReference>
<evidence type="ECO:0000256" key="1">
    <source>
        <dbReference type="ARBA" id="ARBA00004196"/>
    </source>
</evidence>
<comment type="subcellular location">
    <subcellularLocation>
        <location evidence="1">Cell envelope</location>
    </subcellularLocation>
</comment>
<keyword evidence="7" id="KW-1185">Reference proteome</keyword>
<dbReference type="Proteomes" id="UP000286746">
    <property type="component" value="Unassembled WGS sequence"/>
</dbReference>
<keyword evidence="3" id="KW-0732">Signal</keyword>
<evidence type="ECO:0000313" key="7">
    <source>
        <dbReference type="Proteomes" id="UP000286746"/>
    </source>
</evidence>
<evidence type="ECO:0000256" key="4">
    <source>
        <dbReference type="SAM" id="MobiDB-lite"/>
    </source>
</evidence>
<dbReference type="Gene3D" id="3.40.50.2300">
    <property type="match status" value="2"/>
</dbReference>
<feature type="region of interest" description="Disordered" evidence="4">
    <location>
        <begin position="1"/>
        <end position="55"/>
    </location>
</feature>